<comment type="subcellular location">
    <subcellularLocation>
        <location evidence="1">Nucleus</location>
    </subcellularLocation>
</comment>
<evidence type="ECO:0000256" key="4">
    <source>
        <dbReference type="ARBA" id="ARBA00022771"/>
    </source>
</evidence>
<feature type="compositionally biased region" description="Basic and acidic residues" evidence="8">
    <location>
        <begin position="11"/>
        <end position="21"/>
    </location>
</feature>
<feature type="compositionally biased region" description="Low complexity" evidence="8">
    <location>
        <begin position="264"/>
        <end position="274"/>
    </location>
</feature>
<feature type="region of interest" description="Disordered" evidence="8">
    <location>
        <begin position="1"/>
        <end position="295"/>
    </location>
</feature>
<dbReference type="PANTHER" id="PTHR24406">
    <property type="entry name" value="TRANSCRIPTIONAL REPRESSOR CTCFL-RELATED"/>
    <property type="match status" value="1"/>
</dbReference>
<protein>
    <submittedName>
        <fullName evidence="10">C2H2-type zinc finger transcription factor</fullName>
    </submittedName>
</protein>
<feature type="compositionally biased region" description="Polar residues" evidence="8">
    <location>
        <begin position="696"/>
        <end position="713"/>
    </location>
</feature>
<evidence type="ECO:0000313" key="10">
    <source>
        <dbReference type="EMBL" id="OAD04657.1"/>
    </source>
</evidence>
<dbReference type="EMBL" id="AMYB01000003">
    <property type="protein sequence ID" value="OAD04657.1"/>
    <property type="molecule type" value="Genomic_DNA"/>
</dbReference>
<keyword evidence="4 7" id="KW-0863">Zinc-finger</keyword>
<dbReference type="VEuPathDB" id="FungiDB:MUCCIDRAFT_79761"/>
<dbReference type="GO" id="GO:0008270">
    <property type="term" value="F:zinc ion binding"/>
    <property type="evidence" value="ECO:0007669"/>
    <property type="project" value="UniProtKB-KW"/>
</dbReference>
<gene>
    <name evidence="10" type="ORF">MUCCIDRAFT_79761</name>
</gene>
<dbReference type="STRING" id="747725.A0A168MB84"/>
<feature type="compositionally biased region" description="Polar residues" evidence="8">
    <location>
        <begin position="75"/>
        <end position="101"/>
    </location>
</feature>
<evidence type="ECO:0000259" key="9">
    <source>
        <dbReference type="PROSITE" id="PS50157"/>
    </source>
</evidence>
<feature type="domain" description="C2H2-type" evidence="9">
    <location>
        <begin position="581"/>
        <end position="609"/>
    </location>
</feature>
<dbReference type="AlphaFoldDB" id="A0A168MB84"/>
<dbReference type="Gene3D" id="3.30.160.60">
    <property type="entry name" value="Classic Zinc Finger"/>
    <property type="match status" value="2"/>
</dbReference>
<organism evidence="10 11">
    <name type="scientific">Mucor lusitanicus CBS 277.49</name>
    <dbReference type="NCBI Taxonomy" id="747725"/>
    <lineage>
        <taxon>Eukaryota</taxon>
        <taxon>Fungi</taxon>
        <taxon>Fungi incertae sedis</taxon>
        <taxon>Mucoromycota</taxon>
        <taxon>Mucoromycotina</taxon>
        <taxon>Mucoromycetes</taxon>
        <taxon>Mucorales</taxon>
        <taxon>Mucorineae</taxon>
        <taxon>Mucoraceae</taxon>
        <taxon>Mucor</taxon>
    </lineage>
</organism>
<keyword evidence="11" id="KW-1185">Reference proteome</keyword>
<evidence type="ECO:0000256" key="5">
    <source>
        <dbReference type="ARBA" id="ARBA00022833"/>
    </source>
</evidence>
<keyword evidence="2" id="KW-0479">Metal-binding</keyword>
<feature type="domain" description="C2H2-type" evidence="9">
    <location>
        <begin position="473"/>
        <end position="501"/>
    </location>
</feature>
<evidence type="ECO:0000256" key="3">
    <source>
        <dbReference type="ARBA" id="ARBA00022737"/>
    </source>
</evidence>
<evidence type="ECO:0000256" key="6">
    <source>
        <dbReference type="ARBA" id="ARBA00023242"/>
    </source>
</evidence>
<dbReference type="SMART" id="SM00355">
    <property type="entry name" value="ZnF_C2H2"/>
    <property type="match status" value="6"/>
</dbReference>
<feature type="compositionally biased region" description="Basic and acidic residues" evidence="8">
    <location>
        <begin position="159"/>
        <end position="179"/>
    </location>
</feature>
<evidence type="ECO:0000256" key="8">
    <source>
        <dbReference type="SAM" id="MobiDB-lite"/>
    </source>
</evidence>
<feature type="domain" description="C2H2-type" evidence="9">
    <location>
        <begin position="368"/>
        <end position="395"/>
    </location>
</feature>
<accession>A0A168MB84</accession>
<reference evidence="10 11" key="1">
    <citation type="submission" date="2015-06" db="EMBL/GenBank/DDBJ databases">
        <title>Expansion of signal transduction pathways in fungi by whole-genome duplication.</title>
        <authorList>
            <consortium name="DOE Joint Genome Institute"/>
            <person name="Corrochano L.M."/>
            <person name="Kuo A."/>
            <person name="Marcet-Houben M."/>
            <person name="Polaino S."/>
            <person name="Salamov A."/>
            <person name="Villalobos J.M."/>
            <person name="Alvarez M.I."/>
            <person name="Avalos J."/>
            <person name="Benito E.P."/>
            <person name="Benoit I."/>
            <person name="Burger G."/>
            <person name="Camino L.P."/>
            <person name="Canovas D."/>
            <person name="Cerda-Olmedo E."/>
            <person name="Cheng J.-F."/>
            <person name="Dominguez A."/>
            <person name="Elias M."/>
            <person name="Eslava A.P."/>
            <person name="Glaser F."/>
            <person name="Grimwood J."/>
            <person name="Gutierrez G."/>
            <person name="Heitman J."/>
            <person name="Henrissat B."/>
            <person name="Iturriaga E.A."/>
            <person name="Lang B.F."/>
            <person name="Lavin J.L."/>
            <person name="Lee S."/>
            <person name="Li W."/>
            <person name="Lindquist E."/>
            <person name="Lopez-Garcia S."/>
            <person name="Luque E.M."/>
            <person name="Marcos A.T."/>
            <person name="Martin J."/>
            <person name="Mccluskey K."/>
            <person name="Medina H.R."/>
            <person name="Miralles-Duran A."/>
            <person name="Miyazaki A."/>
            <person name="Munoz-Torres E."/>
            <person name="Oguiza J.A."/>
            <person name="Ohm R."/>
            <person name="Olmedo M."/>
            <person name="Orejas M."/>
            <person name="Ortiz-Castellanos L."/>
            <person name="Pisabarro A.G."/>
            <person name="Rodriguez-Romero J."/>
            <person name="Ruiz-Herrera J."/>
            <person name="Ruiz-Vazquez R."/>
            <person name="Sanz C."/>
            <person name="Schackwitz W."/>
            <person name="Schmutz J."/>
            <person name="Shahriari M."/>
            <person name="Shelest E."/>
            <person name="Silva-Franco F."/>
            <person name="Soanes D."/>
            <person name="Syed K."/>
            <person name="Tagua V.G."/>
            <person name="Talbot N.J."/>
            <person name="Thon M."/>
            <person name="De Vries R.P."/>
            <person name="Wiebenga A."/>
            <person name="Yadav J.S."/>
            <person name="Braun E.L."/>
            <person name="Baker S."/>
            <person name="Garre V."/>
            <person name="Horwitz B."/>
            <person name="Torres-Martinez S."/>
            <person name="Idnurm A."/>
            <person name="Herrera-Estrella A."/>
            <person name="Gabaldon T."/>
            <person name="Grigoriev I.V."/>
        </authorList>
    </citation>
    <scope>NUCLEOTIDE SEQUENCE [LARGE SCALE GENOMIC DNA]</scope>
    <source>
        <strain evidence="10 11">CBS 277.49</strain>
    </source>
</reference>
<dbReference type="InterPro" id="IPR013087">
    <property type="entry name" value="Znf_C2H2_type"/>
</dbReference>
<feature type="region of interest" description="Disordered" evidence="8">
    <location>
        <begin position="690"/>
        <end position="713"/>
    </location>
</feature>
<dbReference type="PROSITE" id="PS00028">
    <property type="entry name" value="ZINC_FINGER_C2H2_1"/>
    <property type="match status" value="6"/>
</dbReference>
<keyword evidence="3" id="KW-0677">Repeat</keyword>
<feature type="compositionally biased region" description="Acidic residues" evidence="8">
    <location>
        <begin position="242"/>
        <end position="256"/>
    </location>
</feature>
<evidence type="ECO:0000256" key="2">
    <source>
        <dbReference type="ARBA" id="ARBA00022723"/>
    </source>
</evidence>
<dbReference type="Proteomes" id="UP000077051">
    <property type="component" value="Unassembled WGS sequence"/>
</dbReference>
<evidence type="ECO:0000256" key="1">
    <source>
        <dbReference type="ARBA" id="ARBA00004123"/>
    </source>
</evidence>
<dbReference type="InterPro" id="IPR050888">
    <property type="entry name" value="ZnF_C2H2-type_TF"/>
</dbReference>
<sequence length="713" mass="81079">MASSSNCTAAKSEKLDVKIEPDLLSPVATRKKKKRTIQNETEQQSIAKRRIVDWPSDEAGSSPETQQHDDELEQVSESLSRVEMNNTEDQGTPGPSSSSPVMASLAIGNVPCISDTQHPTTPYEETPFSSSETQEQRPNDTLDLTASTLQHVLEPDQEQEPKVRKITDFFSKVRSDHSKSFTPLSKAKREPNAGPSISKSSQKKPSKPKATAVGKKMKTPATMKPPARTTTTSRRLIKPDPEEMSDNDDLMSEEEPSSSKRATTRSSNGTTTNRDNNRRKRFVRSSPPAAAETNMSMSQIKALLERIKQGTEPDIFDPKYYCQACPRIFDGQKTFHNHMHSKHGVNLEERKFIVLTYGPKPNITDESMFCKQCQKQYVSKERFQHHNEVHHGFERAKVSIVAHRRRKGQGVKDNDDQERELAAQEKMDTLEQTEKKNKQATLKDLENHRNLGYCQAAILNHRGPPPDINDPNFYCSVCTVSYSNRGSFNFHLRAVHKMDFPLASSTARVREKYKGPPPDIDHPKNYCCVCDIYYSQKLVYTYHLRNVHRIDIPFEKSPGVRIAVDDIKDESKRPDKTDPDYFCAYCNRGYTQRSTYLIHLNKMHFIDIPQRRPGAVKPRPPLEPGVSPDVLDPNNYCCVCDIKFAHANSYRIHIKKYHGLGDALEAITLKRRRSRKPKYRLDRRIINAGYHEEMARSSQDTPDSFSEPSGSQS</sequence>
<dbReference type="PROSITE" id="PS50157">
    <property type="entry name" value="ZINC_FINGER_C2H2_2"/>
    <property type="match status" value="3"/>
</dbReference>
<evidence type="ECO:0000256" key="7">
    <source>
        <dbReference type="PROSITE-ProRule" id="PRU00042"/>
    </source>
</evidence>
<name>A0A168MB84_MUCCL</name>
<dbReference type="OrthoDB" id="2227221at2759"/>
<comment type="caution">
    <text evidence="10">The sequence shown here is derived from an EMBL/GenBank/DDBJ whole genome shotgun (WGS) entry which is preliminary data.</text>
</comment>
<evidence type="ECO:0000313" key="11">
    <source>
        <dbReference type="Proteomes" id="UP000077051"/>
    </source>
</evidence>
<dbReference type="GO" id="GO:0005634">
    <property type="term" value="C:nucleus"/>
    <property type="evidence" value="ECO:0007669"/>
    <property type="project" value="UniProtKB-SubCell"/>
</dbReference>
<proteinExistence type="predicted"/>
<keyword evidence="6" id="KW-0539">Nucleus</keyword>
<keyword evidence="5" id="KW-0862">Zinc</keyword>